<dbReference type="RefSeq" id="WP_210897726.1">
    <property type="nucleotide sequence ID" value="NZ_CP071696.1"/>
</dbReference>
<dbReference type="Pfam" id="PF00702">
    <property type="entry name" value="Hydrolase"/>
    <property type="match status" value="1"/>
</dbReference>
<sequence>MRSRLGYDELFDVQCYPCELGIAKPDPAFFREAARLIDAPAERVLFIDDNPRNIDGARAAGMHTETWALGDDPKALRSLIEAHGVALHPYARH</sequence>
<dbReference type="NCBIfam" id="TIGR01509">
    <property type="entry name" value="HAD-SF-IA-v3"/>
    <property type="match status" value="1"/>
</dbReference>
<organism evidence="1 2">
    <name type="scientific">Agromyces archimandritae</name>
    <dbReference type="NCBI Taxonomy" id="2781962"/>
    <lineage>
        <taxon>Bacteria</taxon>
        <taxon>Bacillati</taxon>
        <taxon>Actinomycetota</taxon>
        <taxon>Actinomycetes</taxon>
        <taxon>Micrococcales</taxon>
        <taxon>Microbacteriaceae</taxon>
        <taxon>Agromyces</taxon>
    </lineage>
</organism>
<accession>A0A975FLV6</accession>
<dbReference type="InterPro" id="IPR023214">
    <property type="entry name" value="HAD_sf"/>
</dbReference>
<proteinExistence type="predicted"/>
<dbReference type="InterPro" id="IPR036412">
    <property type="entry name" value="HAD-like_sf"/>
</dbReference>
<keyword evidence="1" id="KW-0378">Hydrolase</keyword>
<protein>
    <submittedName>
        <fullName evidence="1">HAD-IA family hydrolase</fullName>
    </submittedName>
</protein>
<dbReference type="PANTHER" id="PTHR43611">
    <property type="entry name" value="ALPHA-D-GLUCOSE 1-PHOSPHATE PHOSPHATASE"/>
    <property type="match status" value="1"/>
</dbReference>
<dbReference type="EMBL" id="CP071696">
    <property type="protein sequence ID" value="QTX04287.1"/>
    <property type="molecule type" value="Genomic_DNA"/>
</dbReference>
<dbReference type="AlphaFoldDB" id="A0A975FLV6"/>
<dbReference type="InterPro" id="IPR006439">
    <property type="entry name" value="HAD-SF_hydro_IA"/>
</dbReference>
<keyword evidence="2" id="KW-1185">Reference proteome</keyword>
<reference evidence="1" key="1">
    <citation type="submission" date="2021-03" db="EMBL/GenBank/DDBJ databases">
        <title>Agromyces archimandritus sp. nov., isolated from the cockroach Archimandrita tessellata.</title>
        <authorList>
            <person name="Guzman J."/>
            <person name="Ortuzar M."/>
            <person name="Poehlein A."/>
            <person name="Daniel R."/>
            <person name="Trujillo M."/>
            <person name="Vilcinskas A."/>
        </authorList>
    </citation>
    <scope>NUCLEOTIDE SEQUENCE</scope>
    <source>
        <strain evidence="1">G127AT</strain>
    </source>
</reference>
<dbReference type="SUPFAM" id="SSF56784">
    <property type="entry name" value="HAD-like"/>
    <property type="match status" value="1"/>
</dbReference>
<name>A0A975FLV6_9MICO</name>
<dbReference type="Proteomes" id="UP000671914">
    <property type="component" value="Chromosome"/>
</dbReference>
<dbReference type="GO" id="GO:0016787">
    <property type="term" value="F:hydrolase activity"/>
    <property type="evidence" value="ECO:0007669"/>
    <property type="project" value="UniProtKB-KW"/>
</dbReference>
<dbReference type="Gene3D" id="3.40.50.1000">
    <property type="entry name" value="HAD superfamily/HAD-like"/>
    <property type="match status" value="1"/>
</dbReference>
<dbReference type="PANTHER" id="PTHR43611:SF3">
    <property type="entry name" value="FLAVIN MONONUCLEOTIDE HYDROLASE 1, CHLOROPLATIC"/>
    <property type="match status" value="1"/>
</dbReference>
<evidence type="ECO:0000313" key="1">
    <source>
        <dbReference type="EMBL" id="QTX04287.1"/>
    </source>
</evidence>
<evidence type="ECO:0000313" key="2">
    <source>
        <dbReference type="Proteomes" id="UP000671914"/>
    </source>
</evidence>
<gene>
    <name evidence="1" type="ORF">G127AT_13540</name>
</gene>
<dbReference type="KEGG" id="aarc:G127AT_13540"/>